<gene>
    <name evidence="1" type="ORF">EG68_03336</name>
</gene>
<evidence type="ECO:0000313" key="2">
    <source>
        <dbReference type="Proteomes" id="UP000822476"/>
    </source>
</evidence>
<name>A0A8S9YWG2_9TREM</name>
<protein>
    <submittedName>
        <fullName evidence="1">Uncharacterized protein</fullName>
    </submittedName>
</protein>
<dbReference type="EMBL" id="JTDE01001463">
    <property type="protein sequence ID" value="KAF7258924.1"/>
    <property type="molecule type" value="Genomic_DNA"/>
</dbReference>
<dbReference type="AlphaFoldDB" id="A0A8S9YWG2"/>
<evidence type="ECO:0000313" key="1">
    <source>
        <dbReference type="EMBL" id="KAF7258924.1"/>
    </source>
</evidence>
<comment type="caution">
    <text evidence="1">The sequence shown here is derived from an EMBL/GenBank/DDBJ whole genome shotgun (WGS) entry which is preliminary data.</text>
</comment>
<dbReference type="Proteomes" id="UP000822476">
    <property type="component" value="Unassembled WGS sequence"/>
</dbReference>
<organism evidence="1 2">
    <name type="scientific">Paragonimus skrjabini miyazakii</name>
    <dbReference type="NCBI Taxonomy" id="59628"/>
    <lineage>
        <taxon>Eukaryota</taxon>
        <taxon>Metazoa</taxon>
        <taxon>Spiralia</taxon>
        <taxon>Lophotrochozoa</taxon>
        <taxon>Platyhelminthes</taxon>
        <taxon>Trematoda</taxon>
        <taxon>Digenea</taxon>
        <taxon>Plagiorchiida</taxon>
        <taxon>Troglotremata</taxon>
        <taxon>Troglotrematidae</taxon>
        <taxon>Paragonimus</taxon>
    </lineage>
</organism>
<sequence>MFNIVVPHTAEHLSFTTDTSVLGGLVSNSCRQHMCQFVAIISGAKYNRNKGCGGDYHSACPLKCIGNVCRYHWTFVSVSHELLLTVRDSSRAA</sequence>
<accession>A0A8S9YWG2</accession>
<proteinExistence type="predicted"/>
<reference evidence="1" key="1">
    <citation type="submission" date="2019-07" db="EMBL/GenBank/DDBJ databases">
        <title>Annotation for the trematode Paragonimus miyazaki's.</title>
        <authorList>
            <person name="Choi Y.-J."/>
        </authorList>
    </citation>
    <scope>NUCLEOTIDE SEQUENCE</scope>
    <source>
        <strain evidence="1">Japan</strain>
    </source>
</reference>
<keyword evidence="2" id="KW-1185">Reference proteome</keyword>